<comment type="caution">
    <text evidence="1">The sequence shown here is derived from an EMBL/GenBank/DDBJ whole genome shotgun (WGS) entry which is preliminary data.</text>
</comment>
<proteinExistence type="predicted"/>
<reference evidence="2" key="1">
    <citation type="submission" date="2017-01" db="EMBL/GenBank/DDBJ databases">
        <title>Komagataeibacter sp. MSKU9 whole genome sequencing project.</title>
        <authorList>
            <person name="Matsutani M."/>
            <person name="Naloka K."/>
            <person name="Theeragool G."/>
            <person name="Yakushi T."/>
            <person name="Matsushita K."/>
        </authorList>
    </citation>
    <scope>NUCLEOTIDE SEQUENCE [LARGE SCALE GENOMIC DNA]</scope>
    <source>
        <strain evidence="2">MSKU9</strain>
    </source>
</reference>
<dbReference type="AlphaFoldDB" id="A0A4P5NSD8"/>
<protein>
    <submittedName>
        <fullName evidence="1">Uncharacterized protein</fullName>
    </submittedName>
</protein>
<keyword evidence="2" id="KW-1185">Reference proteome</keyword>
<organism evidence="1 2">
    <name type="scientific">Komagataeibacter diospyri</name>
    <dbReference type="NCBI Taxonomy" id="1932662"/>
    <lineage>
        <taxon>Bacteria</taxon>
        <taxon>Pseudomonadati</taxon>
        <taxon>Pseudomonadota</taxon>
        <taxon>Alphaproteobacteria</taxon>
        <taxon>Acetobacterales</taxon>
        <taxon>Acetobacteraceae</taxon>
        <taxon>Komagataeibacter</taxon>
    </lineage>
</organism>
<gene>
    <name evidence="1" type="ORF">MSKU9_2584</name>
</gene>
<name>A0A4P5NSD8_9PROT</name>
<dbReference type="Proteomes" id="UP000315095">
    <property type="component" value="Unassembled WGS sequence"/>
</dbReference>
<evidence type="ECO:0000313" key="1">
    <source>
        <dbReference type="EMBL" id="GCE84443.1"/>
    </source>
</evidence>
<accession>A0A4P5NSD8</accession>
<sequence length="178" mass="19828">MDGAYFRLKDVLVKLFSKSFERTPPFWKKAAPRNFCHSLPTGIPRATGALHGLPYFGEKMVPGEGFEPPAFGLQNRCTTTVLTRHDNEQRPAIWTIHRTCPPFCRNAPHGQAGIPPFNARPSGVPIRHGYGHVQHGSGYRKPCRLPAVPQEPCAPVRHGAQDARHGARCRRRGFHSPP</sequence>
<dbReference type="EMBL" id="BDLU01000056">
    <property type="protein sequence ID" value="GCE84443.1"/>
    <property type="molecule type" value="Genomic_DNA"/>
</dbReference>
<evidence type="ECO:0000313" key="2">
    <source>
        <dbReference type="Proteomes" id="UP000315095"/>
    </source>
</evidence>